<gene>
    <name evidence="2" type="ORF">INR99_03540</name>
</gene>
<evidence type="ECO:0000256" key="1">
    <source>
        <dbReference type="SAM" id="SignalP"/>
    </source>
</evidence>
<accession>A0A8J7K7P9</accession>
<dbReference type="Gene3D" id="3.40.50.1110">
    <property type="entry name" value="SGNH hydrolase"/>
    <property type="match status" value="1"/>
</dbReference>
<keyword evidence="1" id="KW-0732">Signal</keyword>
<dbReference type="PANTHER" id="PTHR30383">
    <property type="entry name" value="THIOESTERASE 1/PROTEASE 1/LYSOPHOSPHOLIPASE L1"/>
    <property type="match status" value="1"/>
</dbReference>
<protein>
    <submittedName>
        <fullName evidence="2">DUF459 domain-containing protein</fullName>
    </submittedName>
</protein>
<comment type="caution">
    <text evidence="2">The sequence shown here is derived from an EMBL/GenBank/DDBJ whole genome shotgun (WGS) entry which is preliminary data.</text>
</comment>
<keyword evidence="3" id="KW-1185">Reference proteome</keyword>
<evidence type="ECO:0000313" key="2">
    <source>
        <dbReference type="EMBL" id="MBE9608413.1"/>
    </source>
</evidence>
<name>A0A8J7K7P9_9NEIS</name>
<feature type="signal peptide" evidence="1">
    <location>
        <begin position="1"/>
        <end position="25"/>
    </location>
</feature>
<evidence type="ECO:0000313" key="3">
    <source>
        <dbReference type="Proteomes" id="UP000604481"/>
    </source>
</evidence>
<dbReference type="Pfam" id="PF04311">
    <property type="entry name" value="DUF459"/>
    <property type="match status" value="1"/>
</dbReference>
<dbReference type="InterPro" id="IPR007407">
    <property type="entry name" value="DUF459"/>
</dbReference>
<proteinExistence type="predicted"/>
<dbReference type="InterPro" id="IPR036514">
    <property type="entry name" value="SGNH_hydro_sf"/>
</dbReference>
<dbReference type="EMBL" id="JADFUA010000001">
    <property type="protein sequence ID" value="MBE9608413.1"/>
    <property type="molecule type" value="Genomic_DNA"/>
</dbReference>
<dbReference type="InterPro" id="IPR051532">
    <property type="entry name" value="Ester_Hydrolysis_Enzymes"/>
</dbReference>
<dbReference type="Proteomes" id="UP000604481">
    <property type="component" value="Unassembled WGS sequence"/>
</dbReference>
<dbReference type="RefSeq" id="WP_194114902.1">
    <property type="nucleotide sequence ID" value="NZ_JADFUA010000001.1"/>
</dbReference>
<dbReference type="PANTHER" id="PTHR30383:SF24">
    <property type="entry name" value="THIOESTERASE 1_PROTEASE 1_LYSOPHOSPHOLIPASE L1"/>
    <property type="match status" value="1"/>
</dbReference>
<feature type="chain" id="PRO_5035290848" evidence="1">
    <location>
        <begin position="26"/>
        <end position="266"/>
    </location>
</feature>
<organism evidence="2 3">
    <name type="scientific">Chitinilyticum piscinae</name>
    <dbReference type="NCBI Taxonomy" id="2866724"/>
    <lineage>
        <taxon>Bacteria</taxon>
        <taxon>Pseudomonadati</taxon>
        <taxon>Pseudomonadota</taxon>
        <taxon>Betaproteobacteria</taxon>
        <taxon>Neisseriales</taxon>
        <taxon>Chitinibacteraceae</taxon>
        <taxon>Chitinilyticum</taxon>
    </lineage>
</organism>
<dbReference type="SUPFAM" id="SSF52266">
    <property type="entry name" value="SGNH hydrolase"/>
    <property type="match status" value="1"/>
</dbReference>
<reference evidence="2 3" key="1">
    <citation type="submission" date="2020-10" db="EMBL/GenBank/DDBJ databases">
        <title>The genome sequence of Chitinilyticum litopenaei 4Y14.</title>
        <authorList>
            <person name="Liu Y."/>
        </authorList>
    </citation>
    <scope>NUCLEOTIDE SEQUENCE [LARGE SCALE GENOMIC DNA]</scope>
    <source>
        <strain evidence="2 3">4Y14</strain>
    </source>
</reference>
<sequence length="266" mass="28319">MKTNTFKGIGLALLLALGLSVPVQAVEQHAQARKTSAETKTAAPPAAAQQVASEERQQVLAVGDSLMGGVAQMLAWRIKKDGRPLQLTDRHKLSTGLVNTRFYDWPVQLAGLVKTAQPDVVLIMLGANDASMGIRDNGKTYAYGSAGWTEVYRQRAQTMIELARSGGARVIWIGLPQMAKADYNAQIQMQNRIYAQVAREAGIPFVDSASLLVNDKGEYAASISEQGKAVSLRAKDGVHLAPRGGDILARAALAKLGTGGQVAALQ</sequence>
<dbReference type="AlphaFoldDB" id="A0A8J7K7P9"/>
<dbReference type="GO" id="GO:0004622">
    <property type="term" value="F:phosphatidylcholine lysophospholipase activity"/>
    <property type="evidence" value="ECO:0007669"/>
    <property type="project" value="TreeGrafter"/>
</dbReference>